<keyword evidence="2" id="KW-0813">Transport</keyword>
<keyword evidence="3" id="KW-1134">Transmembrane beta strand</keyword>
<dbReference type="GO" id="GO:0004180">
    <property type="term" value="F:carboxypeptidase activity"/>
    <property type="evidence" value="ECO:0007669"/>
    <property type="project" value="UniProtKB-KW"/>
</dbReference>
<dbReference type="InterPro" id="IPR008969">
    <property type="entry name" value="CarboxyPept-like_regulatory"/>
</dbReference>
<accession>A0A4R1LEP6</accession>
<dbReference type="GO" id="GO:0015344">
    <property type="term" value="F:siderophore uptake transmembrane transporter activity"/>
    <property type="evidence" value="ECO:0007669"/>
    <property type="project" value="TreeGrafter"/>
</dbReference>
<dbReference type="Pfam" id="PF25183">
    <property type="entry name" value="OMP_b-brl_4"/>
    <property type="match status" value="1"/>
</dbReference>
<dbReference type="SUPFAM" id="SSF49464">
    <property type="entry name" value="Carboxypeptidase regulatory domain-like"/>
    <property type="match status" value="1"/>
</dbReference>
<gene>
    <name evidence="9" type="ORF">C7378_0296</name>
</gene>
<evidence type="ECO:0000256" key="2">
    <source>
        <dbReference type="ARBA" id="ARBA00022448"/>
    </source>
</evidence>
<dbReference type="Pfam" id="PF13620">
    <property type="entry name" value="CarboxypepD_reg"/>
    <property type="match status" value="1"/>
</dbReference>
<keyword evidence="5" id="KW-0472">Membrane</keyword>
<feature type="signal peptide" evidence="7">
    <location>
        <begin position="1"/>
        <end position="27"/>
    </location>
</feature>
<dbReference type="EMBL" id="SMGK01000001">
    <property type="protein sequence ID" value="TCK75313.1"/>
    <property type="molecule type" value="Genomic_DNA"/>
</dbReference>
<evidence type="ECO:0000256" key="1">
    <source>
        <dbReference type="ARBA" id="ARBA00004571"/>
    </source>
</evidence>
<evidence type="ECO:0000256" key="6">
    <source>
        <dbReference type="ARBA" id="ARBA00023237"/>
    </source>
</evidence>
<keyword evidence="10" id="KW-1185">Reference proteome</keyword>
<dbReference type="PROSITE" id="PS51257">
    <property type="entry name" value="PROKAR_LIPOPROTEIN"/>
    <property type="match status" value="1"/>
</dbReference>
<comment type="caution">
    <text evidence="9">The sequence shown here is derived from an EMBL/GenBank/DDBJ whole genome shotgun (WGS) entry which is preliminary data.</text>
</comment>
<dbReference type="InterPro" id="IPR036942">
    <property type="entry name" value="Beta-barrel_TonB_sf"/>
</dbReference>
<dbReference type="GO" id="GO:0009279">
    <property type="term" value="C:cell outer membrane"/>
    <property type="evidence" value="ECO:0007669"/>
    <property type="project" value="UniProtKB-SubCell"/>
</dbReference>
<keyword evidence="9" id="KW-0645">Protease</keyword>
<organism evidence="9 10">
    <name type="scientific">Acidipila rosea</name>
    <dbReference type="NCBI Taxonomy" id="768535"/>
    <lineage>
        <taxon>Bacteria</taxon>
        <taxon>Pseudomonadati</taxon>
        <taxon>Acidobacteriota</taxon>
        <taxon>Terriglobia</taxon>
        <taxon>Terriglobales</taxon>
        <taxon>Acidobacteriaceae</taxon>
        <taxon>Acidipila</taxon>
    </lineage>
</organism>
<evidence type="ECO:0000256" key="3">
    <source>
        <dbReference type="ARBA" id="ARBA00022452"/>
    </source>
</evidence>
<comment type="subcellular location">
    <subcellularLocation>
        <location evidence="1">Cell outer membrane</location>
        <topology evidence="1">Multi-pass membrane protein</topology>
    </subcellularLocation>
</comment>
<evidence type="ECO:0000259" key="8">
    <source>
        <dbReference type="Pfam" id="PF25183"/>
    </source>
</evidence>
<dbReference type="Gene3D" id="2.40.170.20">
    <property type="entry name" value="TonB-dependent receptor, beta-barrel domain"/>
    <property type="match status" value="1"/>
</dbReference>
<dbReference type="Gene3D" id="2.60.40.1120">
    <property type="entry name" value="Carboxypeptidase-like, regulatory domain"/>
    <property type="match status" value="1"/>
</dbReference>
<protein>
    <submittedName>
        <fullName evidence="9">Carboxypeptidase family protein</fullName>
    </submittedName>
</protein>
<dbReference type="AlphaFoldDB" id="A0A4R1LEP6"/>
<evidence type="ECO:0000313" key="9">
    <source>
        <dbReference type="EMBL" id="TCK75313.1"/>
    </source>
</evidence>
<dbReference type="PANTHER" id="PTHR30069:SF46">
    <property type="entry name" value="OAR PROTEIN"/>
    <property type="match status" value="1"/>
</dbReference>
<dbReference type="SUPFAM" id="SSF56935">
    <property type="entry name" value="Porins"/>
    <property type="match status" value="1"/>
</dbReference>
<feature type="domain" description="TonB-dependent transporter Oar-like beta-barrel" evidence="8">
    <location>
        <begin position="255"/>
        <end position="1166"/>
    </location>
</feature>
<feature type="chain" id="PRO_5020214294" evidence="7">
    <location>
        <begin position="28"/>
        <end position="1173"/>
    </location>
</feature>
<proteinExistence type="predicted"/>
<dbReference type="PANTHER" id="PTHR30069">
    <property type="entry name" value="TONB-DEPENDENT OUTER MEMBRANE RECEPTOR"/>
    <property type="match status" value="1"/>
</dbReference>
<dbReference type="GO" id="GO:0044718">
    <property type="term" value="P:siderophore transmembrane transport"/>
    <property type="evidence" value="ECO:0007669"/>
    <property type="project" value="TreeGrafter"/>
</dbReference>
<keyword evidence="6" id="KW-0998">Cell outer membrane</keyword>
<dbReference type="InterPro" id="IPR039426">
    <property type="entry name" value="TonB-dep_rcpt-like"/>
</dbReference>
<keyword evidence="9" id="KW-0378">Hydrolase</keyword>
<sequence length="1173" mass="126428">MTKRMTCRSQMLGLLLLFLYACVSLHAQDQTTTATLKGTVTDSAGAVISGAKVTLVGQDNGISRMILTDAAGDFAIRLLPPATYNLKVVSKGFKTYTQQGIGLLPGQTAVQTLQLAVGSETEQVVVSSQAPLLNTSDANLSAEITSKQVLDLPLNLRNVYGLATLNSSVQNSTESQKVNGGGTQDTADQDISFLNFGGGFFGTTAFLLDGIWDTASDWGAVVYVPSVDSVEEFKIQTNSFTAQYGFSTGNVINVVTKSGSSDFHGDMYEFLRNDKLDANSYFNDFNGLPKPSFRRNQFGASAGGPLYIPKLYEQRQKTFFFALYEGLRQSTPATFTATIPTAAFRTGDFSALLGGQIGTDALGRPILSGQLYNPFTTRAITAGQLDPSTGRIATASGYIRDPFQNNQLQSAINPVATALSKFYPAPTNDGLANNFAASASAPASSDEYLVRIDHNISDATRIYGRWAQKYESKTNSPAFYGANDPGGPGNVRPNNRFSFVTGLSHIFNANTAISANVGLSRWAEVSNSQGYPFDQSSVGLPASLNANSPIFPIINAEGQASLGPVQGNQGAAFRNVGSANADLTRTAGQHDLSFGFMGALMQNNSTNLPSTTFSFDHGFTAGPNPSQSAANTGFGYASLLLGTAGSGSTANNFNPAITKKYWGFYGQDNWRATRTLTLNLGLRYEWQQPPTERGNRQAYFNFNASNPISSEIGTTIPGELVYNGNGNRRGLYNTSYTNVAPRLGFTEQATQRLVLRGGYGIFFAPQYFGGGYNPGFSQTTPYTGSIDGGLTPFTTLSDPFPTGLIAPTGRSLGGLQDVGLSTTAVPSNRHSPYVQQYSLGAEYAFTNNDVLTLSYVGNHGTHLLLSNFYHSELNPSYLSQGDALLQQVANPYYGHITNSGCGLNQPTIPKGQALQPYNQYCSVDEPQAPVGFSLYNAMLADYNHRFHNGLNLLVSYTYSKFLDNVSGTNDWAVVGNQGVRNYYNLAAEKSVDGGDTPHSLVVNYIYELPVGKGRRFGAHLPAAADAVVGGWQVSGISSFKSGIPLGMTGGGNSNLFGGNQRPDMVGNPHIAHRTINEWFNTAAFAPAAPYTFGNTPRYLSNLRAPGYDNWDMAAEKFWYFPKEIRLQGRAEFYNIFNHPNFYAPDTNITDGSYGTIRQAFGSRSIQFAMKLYW</sequence>
<keyword evidence="7" id="KW-0732">Signal</keyword>
<evidence type="ECO:0000256" key="5">
    <source>
        <dbReference type="ARBA" id="ARBA00023136"/>
    </source>
</evidence>
<evidence type="ECO:0000313" key="10">
    <source>
        <dbReference type="Proteomes" id="UP000295210"/>
    </source>
</evidence>
<keyword evidence="9" id="KW-0121">Carboxypeptidase</keyword>
<dbReference type="InterPro" id="IPR057601">
    <property type="entry name" value="Oar-like_b-barrel"/>
</dbReference>
<keyword evidence="4" id="KW-0812">Transmembrane</keyword>
<evidence type="ECO:0000256" key="7">
    <source>
        <dbReference type="SAM" id="SignalP"/>
    </source>
</evidence>
<name>A0A4R1LEP6_9BACT</name>
<reference evidence="9 10" key="1">
    <citation type="submission" date="2019-03" db="EMBL/GenBank/DDBJ databases">
        <title>Genomic Encyclopedia of Type Strains, Phase IV (KMG-IV): sequencing the most valuable type-strain genomes for metagenomic binning, comparative biology and taxonomic classification.</title>
        <authorList>
            <person name="Goeker M."/>
        </authorList>
    </citation>
    <scope>NUCLEOTIDE SEQUENCE [LARGE SCALE GENOMIC DNA]</scope>
    <source>
        <strain evidence="9 10">DSM 103428</strain>
    </source>
</reference>
<dbReference type="Proteomes" id="UP000295210">
    <property type="component" value="Unassembled WGS sequence"/>
</dbReference>
<evidence type="ECO:0000256" key="4">
    <source>
        <dbReference type="ARBA" id="ARBA00022692"/>
    </source>
</evidence>